<evidence type="ECO:0000259" key="6">
    <source>
        <dbReference type="PROSITE" id="PS50110"/>
    </source>
</evidence>
<feature type="domain" description="PAS" evidence="7">
    <location>
        <begin position="22"/>
        <end position="74"/>
    </location>
</feature>
<dbReference type="EMBL" id="CP063849">
    <property type="protein sequence ID" value="QOY89718.1"/>
    <property type="molecule type" value="Genomic_DNA"/>
</dbReference>
<dbReference type="Proteomes" id="UP000593892">
    <property type="component" value="Chromosome"/>
</dbReference>
<evidence type="ECO:0000313" key="9">
    <source>
        <dbReference type="Proteomes" id="UP000593892"/>
    </source>
</evidence>
<dbReference type="PANTHER" id="PTHR43065">
    <property type="entry name" value="SENSOR HISTIDINE KINASE"/>
    <property type="match status" value="1"/>
</dbReference>
<dbReference type="SUPFAM" id="SSF55874">
    <property type="entry name" value="ATPase domain of HSP90 chaperone/DNA topoisomerase II/histidine kinase"/>
    <property type="match status" value="1"/>
</dbReference>
<evidence type="ECO:0000313" key="8">
    <source>
        <dbReference type="EMBL" id="QOY89718.1"/>
    </source>
</evidence>
<evidence type="ECO:0000256" key="1">
    <source>
        <dbReference type="ARBA" id="ARBA00000085"/>
    </source>
</evidence>
<dbReference type="PROSITE" id="PS50112">
    <property type="entry name" value="PAS"/>
    <property type="match status" value="1"/>
</dbReference>
<dbReference type="Pfam" id="PF00512">
    <property type="entry name" value="HisKA"/>
    <property type="match status" value="1"/>
</dbReference>
<sequence>MAQEWGRAVGTAYSGAAPADAFETPLRTVFEAAPQAILLVDSKGLILQANGGAESLFGYTRAEMEGHPVEMLLPGRDDDANPDSRIHYFLTGEYLQPEQGADYAGRRKGGTEFPVAIELRRSSWKGTPIVIAFISDITQRKKLESRLIEVQRIEVAGHLVASIVHDFNNLLTIINGHNHILLDQLPRIDPLSENSREIQNAVQRSSGLVKELLSFSRRQCAPAQKTTPLNGAIYDMDGMIRRLLPPNLELTFRLSPRAGFVAAERGRIDQVLVNLVLNARDALRGRGGKIHISTRRAWLNPGESHARSGPYAVLSVTDNGCGMDAIAQARLFEPFFTTKQGGTGLGLATVQRIVHQAGGLIRVKSSLNRGTTFTICLPRVEGEVETLPTTAANASSGTETILLVEDEEGIRRLITSILRKRGYRVLEAAGGKEAEKILQAHNGIIDLLLTDVNLPDSAGGAIAERLLALQPGLKVLYISGHSEEQALKRGLVAPGARFLPKPFTVDELARRVRGTLDDA</sequence>
<dbReference type="SMART" id="SM00448">
    <property type="entry name" value="REC"/>
    <property type="match status" value="1"/>
</dbReference>
<dbReference type="Pfam" id="PF02518">
    <property type="entry name" value="HATPase_c"/>
    <property type="match status" value="1"/>
</dbReference>
<dbReference type="InterPro" id="IPR004358">
    <property type="entry name" value="Sig_transdc_His_kin-like_C"/>
</dbReference>
<evidence type="ECO:0000256" key="4">
    <source>
        <dbReference type="PROSITE-ProRule" id="PRU00169"/>
    </source>
</evidence>
<dbReference type="InterPro" id="IPR036097">
    <property type="entry name" value="HisK_dim/P_sf"/>
</dbReference>
<proteinExistence type="predicted"/>
<dbReference type="InterPro" id="IPR035965">
    <property type="entry name" value="PAS-like_dom_sf"/>
</dbReference>
<evidence type="ECO:0000259" key="5">
    <source>
        <dbReference type="PROSITE" id="PS50109"/>
    </source>
</evidence>
<dbReference type="Gene3D" id="3.30.565.10">
    <property type="entry name" value="Histidine kinase-like ATPase, C-terminal domain"/>
    <property type="match status" value="1"/>
</dbReference>
<dbReference type="PRINTS" id="PR00344">
    <property type="entry name" value="BCTRLSENSOR"/>
</dbReference>
<evidence type="ECO:0000256" key="2">
    <source>
        <dbReference type="ARBA" id="ARBA00012438"/>
    </source>
</evidence>
<dbReference type="Gene3D" id="3.40.50.2300">
    <property type="match status" value="1"/>
</dbReference>
<keyword evidence="3 4" id="KW-0597">Phosphoprotein</keyword>
<protein>
    <recommendedName>
        <fullName evidence="2">histidine kinase</fullName>
        <ecNumber evidence="2">2.7.13.3</ecNumber>
    </recommendedName>
</protein>
<comment type="catalytic activity">
    <reaction evidence="1">
        <text>ATP + protein L-histidine = ADP + protein N-phospho-L-histidine.</text>
        <dbReference type="EC" id="2.7.13.3"/>
    </reaction>
</comment>
<dbReference type="EC" id="2.7.13.3" evidence="2"/>
<dbReference type="SMART" id="SM00388">
    <property type="entry name" value="HisKA"/>
    <property type="match status" value="1"/>
</dbReference>
<keyword evidence="9" id="KW-1185">Reference proteome</keyword>
<dbReference type="SMART" id="SM00387">
    <property type="entry name" value="HATPase_c"/>
    <property type="match status" value="1"/>
</dbReference>
<dbReference type="CDD" id="cd00130">
    <property type="entry name" value="PAS"/>
    <property type="match status" value="1"/>
</dbReference>
<dbReference type="PANTHER" id="PTHR43065:SF42">
    <property type="entry name" value="TWO-COMPONENT SENSOR PPRA"/>
    <property type="match status" value="1"/>
</dbReference>
<name>A0A7S7NTV1_PALFE</name>
<dbReference type="InterPro" id="IPR000014">
    <property type="entry name" value="PAS"/>
</dbReference>
<dbReference type="InterPro" id="IPR036890">
    <property type="entry name" value="HATPase_C_sf"/>
</dbReference>
<dbReference type="NCBIfam" id="TIGR00229">
    <property type="entry name" value="sensory_box"/>
    <property type="match status" value="1"/>
</dbReference>
<feature type="domain" description="Histidine kinase" evidence="5">
    <location>
        <begin position="162"/>
        <end position="381"/>
    </location>
</feature>
<reference evidence="8 9" key="1">
    <citation type="submission" date="2020-10" db="EMBL/GenBank/DDBJ databases">
        <title>Complete genome sequence of Paludibaculum fermentans P105T, a facultatively anaerobic acidobacterium capable of dissimilatory Fe(III) reduction.</title>
        <authorList>
            <person name="Dedysh S.N."/>
            <person name="Beletsky A.V."/>
            <person name="Kulichevskaya I.S."/>
            <person name="Mardanov A.V."/>
            <person name="Ravin N.V."/>
        </authorList>
    </citation>
    <scope>NUCLEOTIDE SEQUENCE [LARGE SCALE GENOMIC DNA]</scope>
    <source>
        <strain evidence="8 9">P105</strain>
    </source>
</reference>
<feature type="modified residue" description="4-aspartylphosphate" evidence="4">
    <location>
        <position position="451"/>
    </location>
</feature>
<dbReference type="PROSITE" id="PS50109">
    <property type="entry name" value="HIS_KIN"/>
    <property type="match status" value="1"/>
</dbReference>
<dbReference type="SUPFAM" id="SSF52172">
    <property type="entry name" value="CheY-like"/>
    <property type="match status" value="1"/>
</dbReference>
<dbReference type="PROSITE" id="PS50110">
    <property type="entry name" value="RESPONSE_REGULATORY"/>
    <property type="match status" value="1"/>
</dbReference>
<dbReference type="InterPro" id="IPR001789">
    <property type="entry name" value="Sig_transdc_resp-reg_receiver"/>
</dbReference>
<gene>
    <name evidence="8" type="ORF">IRI77_07130</name>
</gene>
<organism evidence="8 9">
    <name type="scientific">Paludibaculum fermentans</name>
    <dbReference type="NCBI Taxonomy" id="1473598"/>
    <lineage>
        <taxon>Bacteria</taxon>
        <taxon>Pseudomonadati</taxon>
        <taxon>Acidobacteriota</taxon>
        <taxon>Terriglobia</taxon>
        <taxon>Bryobacterales</taxon>
        <taxon>Bryobacteraceae</taxon>
        <taxon>Paludibaculum</taxon>
    </lineage>
</organism>
<dbReference type="Gene3D" id="3.30.450.20">
    <property type="entry name" value="PAS domain"/>
    <property type="match status" value="1"/>
</dbReference>
<evidence type="ECO:0000256" key="3">
    <source>
        <dbReference type="ARBA" id="ARBA00022553"/>
    </source>
</evidence>
<dbReference type="SUPFAM" id="SSF47384">
    <property type="entry name" value="Homodimeric domain of signal transducing histidine kinase"/>
    <property type="match status" value="1"/>
</dbReference>
<dbReference type="GO" id="GO:0000155">
    <property type="term" value="F:phosphorelay sensor kinase activity"/>
    <property type="evidence" value="ECO:0007669"/>
    <property type="project" value="InterPro"/>
</dbReference>
<dbReference type="SUPFAM" id="SSF55785">
    <property type="entry name" value="PYP-like sensor domain (PAS domain)"/>
    <property type="match status" value="1"/>
</dbReference>
<dbReference type="CDD" id="cd00156">
    <property type="entry name" value="REC"/>
    <property type="match status" value="1"/>
</dbReference>
<evidence type="ECO:0000259" key="7">
    <source>
        <dbReference type="PROSITE" id="PS50112"/>
    </source>
</evidence>
<dbReference type="Pfam" id="PF13426">
    <property type="entry name" value="PAS_9"/>
    <property type="match status" value="1"/>
</dbReference>
<dbReference type="InterPro" id="IPR005467">
    <property type="entry name" value="His_kinase_dom"/>
</dbReference>
<dbReference type="SMART" id="SM00091">
    <property type="entry name" value="PAS"/>
    <property type="match status" value="1"/>
</dbReference>
<dbReference type="Pfam" id="PF00072">
    <property type="entry name" value="Response_reg"/>
    <property type="match status" value="1"/>
</dbReference>
<dbReference type="KEGG" id="pfer:IRI77_07130"/>
<feature type="domain" description="Response regulatory" evidence="6">
    <location>
        <begin position="400"/>
        <end position="516"/>
    </location>
</feature>
<accession>A0A7S7NTV1</accession>
<dbReference type="InterPro" id="IPR011006">
    <property type="entry name" value="CheY-like_superfamily"/>
</dbReference>
<dbReference type="InterPro" id="IPR003594">
    <property type="entry name" value="HATPase_dom"/>
</dbReference>
<dbReference type="AlphaFoldDB" id="A0A7S7NTV1"/>
<dbReference type="RefSeq" id="WP_194451380.1">
    <property type="nucleotide sequence ID" value="NZ_CP063849.1"/>
</dbReference>
<dbReference type="InterPro" id="IPR003661">
    <property type="entry name" value="HisK_dim/P_dom"/>
</dbReference>
<dbReference type="Gene3D" id="1.10.287.130">
    <property type="match status" value="1"/>
</dbReference>